<evidence type="ECO:0000313" key="1">
    <source>
        <dbReference type="EMBL" id="ETE59108.1"/>
    </source>
</evidence>
<gene>
    <name evidence="1" type="ORF">L345_15164</name>
</gene>
<proteinExistence type="predicted"/>
<sequence>TDFKRFGWISGSITVLNIEDHQKQQDGLHQDEDEEADLGHQSHAAIPGLAAGDDLIFGQVGDNPTLKMGRGRAHHVAVQGPVFLPLQPGAEVENVAGTLPRIPPQVNCLEVGHVVEEAFGDEARILTSSLVFAQIGSDITIMIHMKPKLPKVGGDVTLFPEENKNDTISCAWYKRENETLAYSEILIYYVQNHTIYFSAAYDKRHFLGKDCLLHLQNLRSDDRAIYEIRKKRTGVTEKGEKLLEISRAKHTHNSIILPYRFLIWWCIWFNSY</sequence>
<dbReference type="EMBL" id="AZIM01005871">
    <property type="protein sequence ID" value="ETE59108.1"/>
    <property type="molecule type" value="Genomic_DNA"/>
</dbReference>
<dbReference type="OrthoDB" id="9035457at2759"/>
<dbReference type="AlphaFoldDB" id="V8NBU3"/>
<protein>
    <submittedName>
        <fullName evidence="1">Uncharacterized protein</fullName>
    </submittedName>
</protein>
<keyword evidence="2" id="KW-1185">Reference proteome</keyword>
<feature type="non-terminal residue" evidence="1">
    <location>
        <position position="272"/>
    </location>
</feature>
<organism evidence="1 2">
    <name type="scientific">Ophiophagus hannah</name>
    <name type="common">King cobra</name>
    <name type="synonym">Naja hannah</name>
    <dbReference type="NCBI Taxonomy" id="8665"/>
    <lineage>
        <taxon>Eukaryota</taxon>
        <taxon>Metazoa</taxon>
        <taxon>Chordata</taxon>
        <taxon>Craniata</taxon>
        <taxon>Vertebrata</taxon>
        <taxon>Euteleostomi</taxon>
        <taxon>Lepidosauria</taxon>
        <taxon>Squamata</taxon>
        <taxon>Bifurcata</taxon>
        <taxon>Unidentata</taxon>
        <taxon>Episquamata</taxon>
        <taxon>Toxicofera</taxon>
        <taxon>Serpentes</taxon>
        <taxon>Colubroidea</taxon>
        <taxon>Elapidae</taxon>
        <taxon>Elapinae</taxon>
        <taxon>Ophiophagus</taxon>
    </lineage>
</organism>
<dbReference type="Proteomes" id="UP000018936">
    <property type="component" value="Unassembled WGS sequence"/>
</dbReference>
<feature type="non-terminal residue" evidence="1">
    <location>
        <position position="1"/>
    </location>
</feature>
<reference evidence="1 2" key="1">
    <citation type="journal article" date="2013" name="Proc. Natl. Acad. Sci. U.S.A.">
        <title>The king cobra genome reveals dynamic gene evolution and adaptation in the snake venom system.</title>
        <authorList>
            <person name="Vonk F.J."/>
            <person name="Casewell N.R."/>
            <person name="Henkel C.V."/>
            <person name="Heimberg A.M."/>
            <person name="Jansen H.J."/>
            <person name="McCleary R.J."/>
            <person name="Kerkkamp H.M."/>
            <person name="Vos R.A."/>
            <person name="Guerreiro I."/>
            <person name="Calvete J.J."/>
            <person name="Wuster W."/>
            <person name="Woods A.E."/>
            <person name="Logan J.M."/>
            <person name="Harrison R.A."/>
            <person name="Castoe T.A."/>
            <person name="de Koning A.P."/>
            <person name="Pollock D.D."/>
            <person name="Yandell M."/>
            <person name="Calderon D."/>
            <person name="Renjifo C."/>
            <person name="Currier R.B."/>
            <person name="Salgado D."/>
            <person name="Pla D."/>
            <person name="Sanz L."/>
            <person name="Hyder A.S."/>
            <person name="Ribeiro J.M."/>
            <person name="Arntzen J.W."/>
            <person name="van den Thillart G.E."/>
            <person name="Boetzer M."/>
            <person name="Pirovano W."/>
            <person name="Dirks R.P."/>
            <person name="Spaink H.P."/>
            <person name="Duboule D."/>
            <person name="McGlinn E."/>
            <person name="Kini R.M."/>
            <person name="Richardson M.K."/>
        </authorList>
    </citation>
    <scope>NUCLEOTIDE SEQUENCE</scope>
    <source>
        <tissue evidence="1">Blood</tissue>
    </source>
</reference>
<dbReference type="InterPro" id="IPR013783">
    <property type="entry name" value="Ig-like_fold"/>
</dbReference>
<dbReference type="InterPro" id="IPR036179">
    <property type="entry name" value="Ig-like_dom_sf"/>
</dbReference>
<dbReference type="Gene3D" id="2.60.40.10">
    <property type="entry name" value="Immunoglobulins"/>
    <property type="match status" value="1"/>
</dbReference>
<comment type="caution">
    <text evidence="1">The sequence shown here is derived from an EMBL/GenBank/DDBJ whole genome shotgun (WGS) entry which is preliminary data.</text>
</comment>
<name>V8NBU3_OPHHA</name>
<evidence type="ECO:0000313" key="2">
    <source>
        <dbReference type="Proteomes" id="UP000018936"/>
    </source>
</evidence>
<dbReference type="SUPFAM" id="SSF48726">
    <property type="entry name" value="Immunoglobulin"/>
    <property type="match status" value="1"/>
</dbReference>
<accession>V8NBU3</accession>